<keyword evidence="2" id="KW-1185">Reference proteome</keyword>
<evidence type="ECO:0000313" key="1">
    <source>
        <dbReference type="EMBL" id="KAG6770288.1"/>
    </source>
</evidence>
<gene>
    <name evidence="1" type="ORF">POTOM_025965</name>
</gene>
<organism evidence="1 2">
    <name type="scientific">Populus tomentosa</name>
    <name type="common">Chinese white poplar</name>
    <dbReference type="NCBI Taxonomy" id="118781"/>
    <lineage>
        <taxon>Eukaryota</taxon>
        <taxon>Viridiplantae</taxon>
        <taxon>Streptophyta</taxon>
        <taxon>Embryophyta</taxon>
        <taxon>Tracheophyta</taxon>
        <taxon>Spermatophyta</taxon>
        <taxon>Magnoliopsida</taxon>
        <taxon>eudicotyledons</taxon>
        <taxon>Gunneridae</taxon>
        <taxon>Pentapetalae</taxon>
        <taxon>rosids</taxon>
        <taxon>fabids</taxon>
        <taxon>Malpighiales</taxon>
        <taxon>Salicaceae</taxon>
        <taxon>Saliceae</taxon>
        <taxon>Populus</taxon>
    </lineage>
</organism>
<dbReference type="EMBL" id="JAAWWB010000012">
    <property type="protein sequence ID" value="KAG6770288.1"/>
    <property type="molecule type" value="Genomic_DNA"/>
</dbReference>
<reference evidence="1" key="1">
    <citation type="journal article" date="2020" name="bioRxiv">
        <title>Hybrid origin of Populus tomentosa Carr. identified through genome sequencing and phylogenomic analysis.</title>
        <authorList>
            <person name="An X."/>
            <person name="Gao K."/>
            <person name="Chen Z."/>
            <person name="Li J."/>
            <person name="Yang X."/>
            <person name="Yang X."/>
            <person name="Zhou J."/>
            <person name="Guo T."/>
            <person name="Zhao T."/>
            <person name="Huang S."/>
            <person name="Miao D."/>
            <person name="Khan W.U."/>
            <person name="Rao P."/>
            <person name="Ye M."/>
            <person name="Lei B."/>
            <person name="Liao W."/>
            <person name="Wang J."/>
            <person name="Ji L."/>
            <person name="Li Y."/>
            <person name="Guo B."/>
            <person name="Mustafa N.S."/>
            <person name="Li S."/>
            <person name="Yun Q."/>
            <person name="Keller S.R."/>
            <person name="Mao J."/>
            <person name="Zhang R."/>
            <person name="Strauss S.H."/>
        </authorList>
    </citation>
    <scope>NUCLEOTIDE SEQUENCE</scope>
    <source>
        <strain evidence="1">GM15</strain>
        <tissue evidence="1">Leaf</tissue>
    </source>
</reference>
<dbReference type="Proteomes" id="UP000886885">
    <property type="component" value="Chromosome 6D"/>
</dbReference>
<comment type="caution">
    <text evidence="1">The sequence shown here is derived from an EMBL/GenBank/DDBJ whole genome shotgun (WGS) entry which is preliminary data.</text>
</comment>
<dbReference type="AlphaFoldDB" id="A0A8X7ZF04"/>
<protein>
    <submittedName>
        <fullName evidence="1">Uncharacterized protein</fullName>
    </submittedName>
</protein>
<name>A0A8X7ZF04_POPTO</name>
<evidence type="ECO:0000313" key="2">
    <source>
        <dbReference type="Proteomes" id="UP000886885"/>
    </source>
</evidence>
<accession>A0A8X7ZF04</accession>
<proteinExistence type="predicted"/>
<sequence>MHLSMDGTDSPSVSTDVVLQNHGNGKLKNSEVAHDQLHRGGRIQRYAGALLSLASPSHSLIGCKGNCLALFFSRATPVQKGHLKEKPAVFAHDDVTCSTQPGSSSKWRALQRLLDMSHGLDNLSRGKWVYGLEQSGYVFGLRAL</sequence>